<dbReference type="GO" id="GO:0005741">
    <property type="term" value="C:mitochondrial outer membrane"/>
    <property type="evidence" value="ECO:0007669"/>
    <property type="project" value="UniProtKB-SubCell"/>
</dbReference>
<dbReference type="Pfam" id="PF13460">
    <property type="entry name" value="NAD_binding_10"/>
    <property type="match status" value="1"/>
</dbReference>
<dbReference type="InterPro" id="IPR016040">
    <property type="entry name" value="NAD(P)-bd_dom"/>
</dbReference>
<evidence type="ECO:0000256" key="1">
    <source>
        <dbReference type="ARBA" id="ARBA00004450"/>
    </source>
</evidence>
<name>A0A4Q1BJW4_TREME</name>
<dbReference type="EMBL" id="SDIL01000055">
    <property type="protein sequence ID" value="RXK38038.1"/>
    <property type="molecule type" value="Genomic_DNA"/>
</dbReference>
<dbReference type="InterPro" id="IPR036291">
    <property type="entry name" value="NAD(P)-bd_dom_sf"/>
</dbReference>
<feature type="domain" description="NAD(P)-binding" evidence="3">
    <location>
        <begin position="11"/>
        <end position="159"/>
    </location>
</feature>
<dbReference type="OrthoDB" id="430436at2759"/>
<evidence type="ECO:0000256" key="2">
    <source>
        <dbReference type="ARBA" id="ARBA00006617"/>
    </source>
</evidence>
<dbReference type="Gene3D" id="3.40.50.720">
    <property type="entry name" value="NAD(P)-binding Rossmann-like Domain"/>
    <property type="match status" value="1"/>
</dbReference>
<organism evidence="4 5">
    <name type="scientific">Tremella mesenterica</name>
    <name type="common">Jelly fungus</name>
    <dbReference type="NCBI Taxonomy" id="5217"/>
    <lineage>
        <taxon>Eukaryota</taxon>
        <taxon>Fungi</taxon>
        <taxon>Dikarya</taxon>
        <taxon>Basidiomycota</taxon>
        <taxon>Agaricomycotina</taxon>
        <taxon>Tremellomycetes</taxon>
        <taxon>Tremellales</taxon>
        <taxon>Tremellaceae</taxon>
        <taxon>Tremella</taxon>
    </lineage>
</organism>
<comment type="caution">
    <text evidence="4">The sequence shown here is derived from an EMBL/GenBank/DDBJ whole genome shotgun (WGS) entry which is preliminary data.</text>
</comment>
<evidence type="ECO:0000259" key="3">
    <source>
        <dbReference type="Pfam" id="PF13460"/>
    </source>
</evidence>
<protein>
    <recommendedName>
        <fullName evidence="3">NAD(P)-binding domain-containing protein</fullName>
    </recommendedName>
</protein>
<comment type="subcellular location">
    <subcellularLocation>
        <location evidence="1">Mitochondrion outer membrane</location>
        <topology evidence="1">Peripheral membrane protein</topology>
    </subcellularLocation>
</comment>
<comment type="similarity">
    <text evidence="2">Belongs to the FMP52 family.</text>
</comment>
<evidence type="ECO:0000313" key="4">
    <source>
        <dbReference type="EMBL" id="RXK38038.1"/>
    </source>
</evidence>
<gene>
    <name evidence="4" type="ORF">M231_04707</name>
</gene>
<dbReference type="VEuPathDB" id="FungiDB:TREMEDRAFT_28068"/>
<dbReference type="GO" id="GO:0051170">
    <property type="term" value="P:import into nucleus"/>
    <property type="evidence" value="ECO:0007669"/>
    <property type="project" value="TreeGrafter"/>
</dbReference>
<keyword evidence="5" id="KW-1185">Reference proteome</keyword>
<dbReference type="SUPFAM" id="SSF51735">
    <property type="entry name" value="NAD(P)-binding Rossmann-fold domains"/>
    <property type="match status" value="1"/>
</dbReference>
<dbReference type="PANTHER" id="PTHR14097">
    <property type="entry name" value="OXIDOREDUCTASE HTATIP2"/>
    <property type="match status" value="1"/>
</dbReference>
<accession>A0A4Q1BJW4</accession>
<dbReference type="InParanoid" id="A0A4Q1BJW4"/>
<evidence type="ECO:0000313" key="5">
    <source>
        <dbReference type="Proteomes" id="UP000289152"/>
    </source>
</evidence>
<dbReference type="STRING" id="5217.A0A4Q1BJW4"/>
<reference evidence="4 5" key="1">
    <citation type="submission" date="2016-06" db="EMBL/GenBank/DDBJ databases">
        <title>Evolution of pathogenesis and genome organization in the Tremellales.</title>
        <authorList>
            <person name="Cuomo C."/>
            <person name="Litvintseva A."/>
            <person name="Heitman J."/>
            <person name="Chen Y."/>
            <person name="Sun S."/>
            <person name="Springer D."/>
            <person name="Dromer F."/>
            <person name="Young S."/>
            <person name="Zeng Q."/>
            <person name="Chapman S."/>
            <person name="Gujja S."/>
            <person name="Saif S."/>
            <person name="Birren B."/>
        </authorList>
    </citation>
    <scope>NUCLEOTIDE SEQUENCE [LARGE SCALE GENOMIC DNA]</scope>
    <source>
        <strain evidence="4 5">ATCC 28783</strain>
    </source>
</reference>
<dbReference type="PANTHER" id="PTHR14097:SF7">
    <property type="entry name" value="OXIDOREDUCTASE HTATIP2"/>
    <property type="match status" value="1"/>
</dbReference>
<dbReference type="Proteomes" id="UP000289152">
    <property type="component" value="Unassembled WGS sequence"/>
</dbReference>
<dbReference type="AlphaFoldDB" id="A0A4Q1BJW4"/>
<sequence length="163" mass="17766">MSSPIPVTLVGATGLTGKSTLLSLFSSSIPFSITTFARRSIPLTTPTNPQIKWEQKERPDLFSVVNEKVGEKMGVFVSCLGTTIAQAGGMEKQKKIDLDLNRDLAKKAKEDGVSTYILVSSTGSDSSSWFHYTKMKGQLEDAVKEIGFDHCIILRPALLLGDR</sequence>
<proteinExistence type="inferred from homology"/>